<dbReference type="InterPro" id="IPR001387">
    <property type="entry name" value="Cro/C1-type_HTH"/>
</dbReference>
<feature type="domain" description="HTH cro/C1-type" evidence="1">
    <location>
        <begin position="18"/>
        <end position="60"/>
    </location>
</feature>
<dbReference type="EMBL" id="LK020681">
    <property type="protein sequence ID" value="CDQ29892.1"/>
    <property type="molecule type" value="Genomic_DNA"/>
</dbReference>
<evidence type="ECO:0000313" key="2">
    <source>
        <dbReference type="EMBL" id="CDQ29892.1"/>
    </source>
</evidence>
<organism evidence="2">
    <name type="scientific">Streptococcus pneumoniae</name>
    <dbReference type="NCBI Taxonomy" id="1313"/>
    <lineage>
        <taxon>Bacteria</taxon>
        <taxon>Bacillati</taxon>
        <taxon>Bacillota</taxon>
        <taxon>Bacilli</taxon>
        <taxon>Lactobacillales</taxon>
        <taxon>Streptococcaceae</taxon>
        <taxon>Streptococcus</taxon>
    </lineage>
</organism>
<dbReference type="SUPFAM" id="SSF47413">
    <property type="entry name" value="lambda repressor-like DNA-binding domains"/>
    <property type="match status" value="1"/>
</dbReference>
<name>A0A098AN27_STREE</name>
<accession>A0A098AN27</accession>
<reference evidence="2" key="2">
    <citation type="submission" date="2014-10" db="EMBL/GenBank/DDBJ databases">
        <title>Contrasting mechanisms driving short-term and long-term diversification of pneumococci.</title>
        <authorList>
            <person name="Croucher N.J."/>
            <person name="Coupland P.C."/>
            <person name="Stevenson A.E."/>
            <person name="Callendrello A."/>
            <person name="Bentley S.D."/>
            <person name="Hanage W.P."/>
        </authorList>
    </citation>
    <scope>NUCLEOTIDE SEQUENCE</scope>
    <source>
        <strain evidence="2">R34-3013</strain>
    </source>
</reference>
<reference evidence="3 4" key="3">
    <citation type="submission" date="2019-11" db="EMBL/GenBank/DDBJ databases">
        <title>Growth characteristics of pneumococcus vary with the chemical composition of the capsule and with environmental conditions.</title>
        <authorList>
            <person name="Tothpal A."/>
            <person name="Desobry K."/>
            <person name="Joshi S."/>
            <person name="Wyllie A.L."/>
            <person name="Weinberger D.M."/>
        </authorList>
    </citation>
    <scope>NUCLEOTIDE SEQUENCE [LARGE SCALE GENOMIC DNA]</scope>
    <source>
        <strain evidence="4">pnumococcus23A</strain>
        <strain evidence="3">Pnumococcus23A</strain>
    </source>
</reference>
<dbReference type="GO" id="GO:0003677">
    <property type="term" value="F:DNA binding"/>
    <property type="evidence" value="ECO:0007669"/>
    <property type="project" value="InterPro"/>
</dbReference>
<dbReference type="AlphaFoldDB" id="A0A098AN27"/>
<reference evidence="2" key="1">
    <citation type="submission" date="2014-04" db="EMBL/GenBank/DDBJ databases">
        <authorList>
            <person name="Croucher N."/>
        </authorList>
    </citation>
    <scope>NUCLEOTIDE SEQUENCE</scope>
    <source>
        <strain evidence="2">R34-3013</strain>
    </source>
</reference>
<dbReference type="RefSeq" id="WP_000916878.1">
    <property type="nucleotide sequence ID" value="NZ_CFBH01000002.1"/>
</dbReference>
<evidence type="ECO:0000259" key="1">
    <source>
        <dbReference type="PROSITE" id="PS50943"/>
    </source>
</evidence>
<dbReference type="CDD" id="cd00093">
    <property type="entry name" value="HTH_XRE"/>
    <property type="match status" value="1"/>
</dbReference>
<dbReference type="SMART" id="SM00530">
    <property type="entry name" value="HTH_XRE"/>
    <property type="match status" value="1"/>
</dbReference>
<dbReference type="EMBL" id="WNHS01000002">
    <property type="protein sequence ID" value="MTW23481.1"/>
    <property type="molecule type" value="Genomic_DNA"/>
</dbReference>
<gene>
    <name evidence="3" type="ORF">GM537_00930</name>
</gene>
<sequence>MLKNNLLIVFAEKKTNASKVSNETGIAESTISNLTNNKTDVKLSTLIKLCNALKVRLSDLIEFSPEN</sequence>
<protein>
    <submittedName>
        <fullName evidence="3">Helix-turn-helix domain-containing protein</fullName>
    </submittedName>
    <submittedName>
        <fullName evidence="2">Putative phage-related chromosomal island protein</fullName>
    </submittedName>
</protein>
<evidence type="ECO:0000313" key="3">
    <source>
        <dbReference type="EMBL" id="MTW23481.1"/>
    </source>
</evidence>
<dbReference type="Gene3D" id="1.10.260.40">
    <property type="entry name" value="lambda repressor-like DNA-binding domains"/>
    <property type="match status" value="1"/>
</dbReference>
<dbReference type="Pfam" id="PF13443">
    <property type="entry name" value="HTH_26"/>
    <property type="match status" value="1"/>
</dbReference>
<dbReference type="Proteomes" id="UP000490982">
    <property type="component" value="Unassembled WGS sequence"/>
</dbReference>
<dbReference type="PROSITE" id="PS50943">
    <property type="entry name" value="HTH_CROC1"/>
    <property type="match status" value="1"/>
</dbReference>
<evidence type="ECO:0000313" key="4">
    <source>
        <dbReference type="Proteomes" id="UP000490982"/>
    </source>
</evidence>
<dbReference type="InterPro" id="IPR010982">
    <property type="entry name" value="Lambda_DNA-bd_dom_sf"/>
</dbReference>
<proteinExistence type="predicted"/>